<dbReference type="Proteomes" id="UP001501523">
    <property type="component" value="Unassembled WGS sequence"/>
</dbReference>
<evidence type="ECO:0008006" key="3">
    <source>
        <dbReference type="Google" id="ProtNLM"/>
    </source>
</evidence>
<proteinExistence type="predicted"/>
<dbReference type="InterPro" id="IPR013783">
    <property type="entry name" value="Ig-like_fold"/>
</dbReference>
<keyword evidence="2" id="KW-1185">Reference proteome</keyword>
<evidence type="ECO:0000313" key="2">
    <source>
        <dbReference type="Proteomes" id="UP001501523"/>
    </source>
</evidence>
<dbReference type="InterPro" id="IPR008964">
    <property type="entry name" value="Invasin/intimin_cell_adhesion"/>
</dbReference>
<gene>
    <name evidence="1" type="ORF">GCM10009105_09470</name>
</gene>
<dbReference type="RefSeq" id="WP_343787689.1">
    <property type="nucleotide sequence ID" value="NZ_BAAAEU010000004.1"/>
</dbReference>
<dbReference type="EMBL" id="BAAAEU010000004">
    <property type="protein sequence ID" value="GAA0709212.1"/>
    <property type="molecule type" value="Genomic_DNA"/>
</dbReference>
<comment type="caution">
    <text evidence="1">The sequence shown here is derived from an EMBL/GenBank/DDBJ whole genome shotgun (WGS) entry which is preliminary data.</text>
</comment>
<accession>A0ABP3TK11</accession>
<evidence type="ECO:0000313" key="1">
    <source>
        <dbReference type="EMBL" id="GAA0709212.1"/>
    </source>
</evidence>
<reference evidence="2" key="1">
    <citation type="journal article" date="2019" name="Int. J. Syst. Evol. Microbiol.">
        <title>The Global Catalogue of Microorganisms (GCM) 10K type strain sequencing project: providing services to taxonomists for standard genome sequencing and annotation.</title>
        <authorList>
            <consortium name="The Broad Institute Genomics Platform"/>
            <consortium name="The Broad Institute Genome Sequencing Center for Infectious Disease"/>
            <person name="Wu L."/>
            <person name="Ma J."/>
        </authorList>
    </citation>
    <scope>NUCLEOTIDE SEQUENCE [LARGE SCALE GENOMIC DNA]</scope>
    <source>
        <strain evidence="2">JCM 15421</strain>
    </source>
</reference>
<name>A0ABP3TK11_9GAMM</name>
<dbReference type="SUPFAM" id="SSF49373">
    <property type="entry name" value="Invasin/intimin cell-adhesion fragments"/>
    <property type="match status" value="1"/>
</dbReference>
<protein>
    <recommendedName>
        <fullName evidence="3">Big-1 domain-containing protein</fullName>
    </recommendedName>
</protein>
<dbReference type="Gene3D" id="2.60.40.10">
    <property type="entry name" value="Immunoglobulins"/>
    <property type="match status" value="1"/>
</dbReference>
<sequence length="385" mass="38495">MIYPNCMVNSKKLTFASDKSKTSRSRTIIALIGVAGIALSVLAHAGAVAVPNGDFSVPGNAGSVGGGPIGGSGTNVGIGASLGPWTGTFNGAVALLAPPTLTIDSTARTANINGVLGVNVAGLFNNGGYFSQTLPTPYVPNKRNTVGVDINSGGSLGLGTLATTNVGIALRSGATVLGSSTTAPAQLVSLAPVNGTTYHLTLIYDTGPTVSGNVDIQLFDLPQNQLTANLMPTVTFSNVTLNVGAITDPTTQLHVSGLGSQSAQVGTPFGAPLIAKVTDMLGTPMEGVIVTVAAPPTGASAVLTSGSSSGTSVQAVTDTSGLVTVSATANSIAGCYRVTASVGGVPSQAIFSLRNWSTAQIFRFLDAGVDMTALQQDSIYCDGFD</sequence>
<organism evidence="1 2">
    <name type="scientific">Dokdonella soli</name>
    <dbReference type="NCBI Taxonomy" id="529810"/>
    <lineage>
        <taxon>Bacteria</taxon>
        <taxon>Pseudomonadati</taxon>
        <taxon>Pseudomonadota</taxon>
        <taxon>Gammaproteobacteria</taxon>
        <taxon>Lysobacterales</taxon>
        <taxon>Rhodanobacteraceae</taxon>
        <taxon>Dokdonella</taxon>
    </lineage>
</organism>